<sequence length="113" mass="12947">MLEFHTQQIAPISENHYGFVKGRSIVQANSATVKKIQRNKEDQQYTAMIALGTKEAFGSVVWSRLLTSIYSMGYPKENFLIIKDYLNNRWIEYPTCSGIVKKLMLRGSHKVSC</sequence>
<accession>A0A4Y2VR10</accession>
<comment type="caution">
    <text evidence="1">The sequence shown here is derived from an EMBL/GenBank/DDBJ whole genome shotgun (WGS) entry which is preliminary data.</text>
</comment>
<dbReference type="AlphaFoldDB" id="A0A4Y2VR10"/>
<proteinExistence type="predicted"/>
<evidence type="ECO:0000313" key="2">
    <source>
        <dbReference type="Proteomes" id="UP000499080"/>
    </source>
</evidence>
<dbReference type="OrthoDB" id="411871at2759"/>
<name>A0A4Y2VR10_ARAVE</name>
<evidence type="ECO:0000313" key="1">
    <source>
        <dbReference type="EMBL" id="GBO27071.1"/>
    </source>
</evidence>
<dbReference type="Proteomes" id="UP000499080">
    <property type="component" value="Unassembled WGS sequence"/>
</dbReference>
<reference evidence="1 2" key="1">
    <citation type="journal article" date="2019" name="Sci. Rep.">
        <title>Orb-weaving spider Araneus ventricosus genome elucidates the spidroin gene catalogue.</title>
        <authorList>
            <person name="Kono N."/>
            <person name="Nakamura H."/>
            <person name="Ohtoshi R."/>
            <person name="Moran D.A.P."/>
            <person name="Shinohara A."/>
            <person name="Yoshida Y."/>
            <person name="Fujiwara M."/>
            <person name="Mori M."/>
            <person name="Tomita M."/>
            <person name="Arakawa K."/>
        </authorList>
    </citation>
    <scope>NUCLEOTIDE SEQUENCE [LARGE SCALE GENOMIC DNA]</scope>
</reference>
<gene>
    <name evidence="1" type="ORF">AVEN_90888_1</name>
</gene>
<organism evidence="1 2">
    <name type="scientific">Araneus ventricosus</name>
    <name type="common">Orbweaver spider</name>
    <name type="synonym">Epeira ventricosa</name>
    <dbReference type="NCBI Taxonomy" id="182803"/>
    <lineage>
        <taxon>Eukaryota</taxon>
        <taxon>Metazoa</taxon>
        <taxon>Ecdysozoa</taxon>
        <taxon>Arthropoda</taxon>
        <taxon>Chelicerata</taxon>
        <taxon>Arachnida</taxon>
        <taxon>Araneae</taxon>
        <taxon>Araneomorphae</taxon>
        <taxon>Entelegynae</taxon>
        <taxon>Araneoidea</taxon>
        <taxon>Araneidae</taxon>
        <taxon>Araneus</taxon>
    </lineage>
</organism>
<protein>
    <submittedName>
        <fullName evidence="1">Uncharacterized protein</fullName>
    </submittedName>
</protein>
<keyword evidence="2" id="KW-1185">Reference proteome</keyword>
<dbReference type="EMBL" id="BGPR01050056">
    <property type="protein sequence ID" value="GBO27071.1"/>
    <property type="molecule type" value="Genomic_DNA"/>
</dbReference>